<keyword evidence="4" id="KW-1185">Reference proteome</keyword>
<proteinExistence type="predicted"/>
<accession>A0ABU5ZDI2</accession>
<feature type="transmembrane region" description="Helical" evidence="1">
    <location>
        <begin position="12"/>
        <end position="32"/>
    </location>
</feature>
<feature type="domain" description="TadE-like" evidence="2">
    <location>
        <begin position="9"/>
        <end position="51"/>
    </location>
</feature>
<sequence length="129" mass="14178">MKLLKGQAGQSLIEFALVVPLLFLLIGGIIDLGRIMYIYMQQDLVTQEAVRLGGLGRSDAYITSFAVNYPSITDPAKLVVTISPKDSVRKSGDYVTVTLKEPITYVTPFLNNLLPSPYVIVTNSTIRVE</sequence>
<evidence type="ECO:0000313" key="4">
    <source>
        <dbReference type="Proteomes" id="UP001310386"/>
    </source>
</evidence>
<reference evidence="3" key="1">
    <citation type="submission" date="2023-12" db="EMBL/GenBank/DDBJ databases">
        <title>Fervidustalea candida gen. nov., sp. nov., a novel member of the family Paenibacillaceae isolated from a geothermal area.</title>
        <authorList>
            <person name="Li W.-J."/>
            <person name="Jiao J.-Y."/>
            <person name="Chen Y."/>
        </authorList>
    </citation>
    <scope>NUCLEOTIDE SEQUENCE</scope>
    <source>
        <strain evidence="3">SYSU GA230002</strain>
    </source>
</reference>
<organism evidence="3 4">
    <name type="scientific">Ferviditalea candida</name>
    <dbReference type="NCBI Taxonomy" id="3108399"/>
    <lineage>
        <taxon>Bacteria</taxon>
        <taxon>Bacillati</taxon>
        <taxon>Bacillota</taxon>
        <taxon>Bacilli</taxon>
        <taxon>Bacillales</taxon>
        <taxon>Paenibacillaceae</taxon>
        <taxon>Ferviditalea</taxon>
    </lineage>
</organism>
<protein>
    <submittedName>
        <fullName evidence="3">TadE/TadG family type IV pilus assembly protein</fullName>
    </submittedName>
</protein>
<dbReference type="EMBL" id="JAYJLD010000001">
    <property type="protein sequence ID" value="MEB3100278.1"/>
    <property type="molecule type" value="Genomic_DNA"/>
</dbReference>
<evidence type="ECO:0000256" key="1">
    <source>
        <dbReference type="SAM" id="Phobius"/>
    </source>
</evidence>
<dbReference type="RefSeq" id="WP_371752376.1">
    <property type="nucleotide sequence ID" value="NZ_JAYJLD010000001.1"/>
</dbReference>
<dbReference type="Proteomes" id="UP001310386">
    <property type="component" value="Unassembled WGS sequence"/>
</dbReference>
<dbReference type="Pfam" id="PF07811">
    <property type="entry name" value="TadE"/>
    <property type="match status" value="1"/>
</dbReference>
<keyword evidence="1" id="KW-0472">Membrane</keyword>
<keyword evidence="1" id="KW-0812">Transmembrane</keyword>
<dbReference type="InterPro" id="IPR012495">
    <property type="entry name" value="TadE-like_dom"/>
</dbReference>
<gene>
    <name evidence="3" type="ORF">VF724_01220</name>
</gene>
<evidence type="ECO:0000259" key="2">
    <source>
        <dbReference type="Pfam" id="PF07811"/>
    </source>
</evidence>
<name>A0ABU5ZDI2_9BACL</name>
<evidence type="ECO:0000313" key="3">
    <source>
        <dbReference type="EMBL" id="MEB3100278.1"/>
    </source>
</evidence>
<comment type="caution">
    <text evidence="3">The sequence shown here is derived from an EMBL/GenBank/DDBJ whole genome shotgun (WGS) entry which is preliminary data.</text>
</comment>
<keyword evidence="1" id="KW-1133">Transmembrane helix</keyword>